<protein>
    <submittedName>
        <fullName evidence="6">DNA-binding transcriptional LysR family regulator</fullName>
    </submittedName>
</protein>
<dbReference type="InterPro" id="IPR036390">
    <property type="entry name" value="WH_DNA-bd_sf"/>
</dbReference>
<dbReference type="PANTHER" id="PTHR30346">
    <property type="entry name" value="TRANSCRIPTIONAL DUAL REGULATOR HCAR-RELATED"/>
    <property type="match status" value="1"/>
</dbReference>
<sequence>MNLEQLRYVVVLAEELHFGRTARRLGVQQPTLSQQVRKLEDELGVSLFDRSTREVSVTAAGRSFVAEARHALRHAERARAAARRTARGDVGELSLGFVGSAVPELLPRLLRGFRRAYPGVEVQVRELPSARQIEELFAGRIDVGILHALDEGAVPDGLVGEEVLRDVLVAALPRRHPLAASAPLPTSALADEPFVLFPRALGPALHDRVTRLTRAAGFEPRVVQEAAHMQTIVGLVAAEVGVSIVPRTVSSLRQPDVEFRRLTPEPEPLSMQLVWRSGETSPVVRNFRRLVGESGRPR</sequence>
<dbReference type="Gene3D" id="3.40.190.10">
    <property type="entry name" value="Periplasmic binding protein-like II"/>
    <property type="match status" value="2"/>
</dbReference>
<evidence type="ECO:0000256" key="2">
    <source>
        <dbReference type="ARBA" id="ARBA00023015"/>
    </source>
</evidence>
<evidence type="ECO:0000313" key="6">
    <source>
        <dbReference type="EMBL" id="MBB4902872.1"/>
    </source>
</evidence>
<dbReference type="AlphaFoldDB" id="A0A7W7PX08"/>
<dbReference type="FunFam" id="1.10.10.10:FF:000001">
    <property type="entry name" value="LysR family transcriptional regulator"/>
    <property type="match status" value="1"/>
</dbReference>
<dbReference type="CDD" id="cd08414">
    <property type="entry name" value="PBP2_LTTR_aromatics_like"/>
    <property type="match status" value="1"/>
</dbReference>
<comment type="similarity">
    <text evidence="1">Belongs to the LysR transcriptional regulatory family.</text>
</comment>
<organism evidence="6 7">
    <name type="scientific">Streptomyces griseomycini</name>
    <dbReference type="NCBI Taxonomy" id="66895"/>
    <lineage>
        <taxon>Bacteria</taxon>
        <taxon>Bacillati</taxon>
        <taxon>Actinomycetota</taxon>
        <taxon>Actinomycetes</taxon>
        <taxon>Kitasatosporales</taxon>
        <taxon>Streptomycetaceae</taxon>
        <taxon>Streptomyces</taxon>
    </lineage>
</organism>
<dbReference type="InterPro" id="IPR005119">
    <property type="entry name" value="LysR_subst-bd"/>
</dbReference>
<name>A0A7W7PX08_9ACTN</name>
<accession>A0A7W7PX08</accession>
<dbReference type="PROSITE" id="PS50931">
    <property type="entry name" value="HTH_LYSR"/>
    <property type="match status" value="1"/>
</dbReference>
<comment type="caution">
    <text evidence="6">The sequence shown here is derived from an EMBL/GenBank/DDBJ whole genome shotgun (WGS) entry which is preliminary data.</text>
</comment>
<dbReference type="PANTHER" id="PTHR30346:SF0">
    <property type="entry name" value="HCA OPERON TRANSCRIPTIONAL ACTIVATOR HCAR"/>
    <property type="match status" value="1"/>
</dbReference>
<gene>
    <name evidence="6" type="ORF">FHS37_006969</name>
</gene>
<dbReference type="PRINTS" id="PR00039">
    <property type="entry name" value="HTHLYSR"/>
</dbReference>
<keyword evidence="7" id="KW-1185">Reference proteome</keyword>
<feature type="domain" description="HTH lysR-type" evidence="5">
    <location>
        <begin position="1"/>
        <end position="58"/>
    </location>
</feature>
<dbReference type="InterPro" id="IPR000847">
    <property type="entry name" value="LysR_HTH_N"/>
</dbReference>
<dbReference type="Pfam" id="PF03466">
    <property type="entry name" value="LysR_substrate"/>
    <property type="match status" value="1"/>
</dbReference>
<keyword evidence="2" id="KW-0805">Transcription regulation</keyword>
<reference evidence="6 7" key="1">
    <citation type="submission" date="2020-08" db="EMBL/GenBank/DDBJ databases">
        <title>Genomic Encyclopedia of Type Strains, Phase III (KMG-III): the genomes of soil and plant-associated and newly described type strains.</title>
        <authorList>
            <person name="Whitman W."/>
        </authorList>
    </citation>
    <scope>NUCLEOTIDE SEQUENCE [LARGE SCALE GENOMIC DNA]</scope>
    <source>
        <strain evidence="6 7">CECT 3273</strain>
    </source>
</reference>
<evidence type="ECO:0000256" key="4">
    <source>
        <dbReference type="ARBA" id="ARBA00023163"/>
    </source>
</evidence>
<dbReference type="Gene3D" id="1.10.10.10">
    <property type="entry name" value="Winged helix-like DNA-binding domain superfamily/Winged helix DNA-binding domain"/>
    <property type="match status" value="1"/>
</dbReference>
<dbReference type="Pfam" id="PF00126">
    <property type="entry name" value="HTH_1"/>
    <property type="match status" value="1"/>
</dbReference>
<dbReference type="Proteomes" id="UP000579523">
    <property type="component" value="Unassembled WGS sequence"/>
</dbReference>
<dbReference type="InterPro" id="IPR036388">
    <property type="entry name" value="WH-like_DNA-bd_sf"/>
</dbReference>
<keyword evidence="4" id="KW-0804">Transcription</keyword>
<dbReference type="EMBL" id="JACHJI010000019">
    <property type="protein sequence ID" value="MBB4902872.1"/>
    <property type="molecule type" value="Genomic_DNA"/>
</dbReference>
<dbReference type="GO" id="GO:0032993">
    <property type="term" value="C:protein-DNA complex"/>
    <property type="evidence" value="ECO:0007669"/>
    <property type="project" value="TreeGrafter"/>
</dbReference>
<keyword evidence="3 6" id="KW-0238">DNA-binding</keyword>
<evidence type="ECO:0000256" key="3">
    <source>
        <dbReference type="ARBA" id="ARBA00023125"/>
    </source>
</evidence>
<dbReference type="GO" id="GO:0003677">
    <property type="term" value="F:DNA binding"/>
    <property type="evidence" value="ECO:0007669"/>
    <property type="project" value="UniProtKB-KW"/>
</dbReference>
<evidence type="ECO:0000313" key="7">
    <source>
        <dbReference type="Proteomes" id="UP000579523"/>
    </source>
</evidence>
<dbReference type="SUPFAM" id="SSF53850">
    <property type="entry name" value="Periplasmic binding protein-like II"/>
    <property type="match status" value="1"/>
</dbReference>
<evidence type="ECO:0000259" key="5">
    <source>
        <dbReference type="PROSITE" id="PS50931"/>
    </source>
</evidence>
<evidence type="ECO:0000256" key="1">
    <source>
        <dbReference type="ARBA" id="ARBA00009437"/>
    </source>
</evidence>
<proteinExistence type="inferred from homology"/>
<dbReference type="SUPFAM" id="SSF46785">
    <property type="entry name" value="Winged helix' DNA-binding domain"/>
    <property type="match status" value="1"/>
</dbReference>
<dbReference type="GO" id="GO:0003700">
    <property type="term" value="F:DNA-binding transcription factor activity"/>
    <property type="evidence" value="ECO:0007669"/>
    <property type="project" value="InterPro"/>
</dbReference>
<dbReference type="RefSeq" id="WP_184828474.1">
    <property type="nucleotide sequence ID" value="NZ_BMTI01000031.1"/>
</dbReference>